<evidence type="ECO:0000313" key="14">
    <source>
        <dbReference type="EMBL" id="SHK52959.1"/>
    </source>
</evidence>
<comment type="catalytic activity">
    <reaction evidence="1 11">
        <text>[HPr protein]-L-serine + ATP = [HPr protein]-O-phospho-L-serine + ADP + H(+)</text>
        <dbReference type="Rhea" id="RHEA:46600"/>
        <dbReference type="Rhea" id="RHEA-COMP:11602"/>
        <dbReference type="Rhea" id="RHEA-COMP:11603"/>
        <dbReference type="ChEBI" id="CHEBI:15378"/>
        <dbReference type="ChEBI" id="CHEBI:29999"/>
        <dbReference type="ChEBI" id="CHEBI:30616"/>
        <dbReference type="ChEBI" id="CHEBI:83421"/>
        <dbReference type="ChEBI" id="CHEBI:456216"/>
    </reaction>
</comment>
<dbReference type="CDD" id="cd01918">
    <property type="entry name" value="HprK_C"/>
    <property type="match status" value="1"/>
</dbReference>
<feature type="active site" evidence="11">
    <location>
        <position position="178"/>
    </location>
</feature>
<organism evidence="14 16">
    <name type="scientific">Fibrobacter intestinalis</name>
    <dbReference type="NCBI Taxonomy" id="28122"/>
    <lineage>
        <taxon>Bacteria</taxon>
        <taxon>Pseudomonadati</taxon>
        <taxon>Fibrobacterota</taxon>
        <taxon>Fibrobacteria</taxon>
        <taxon>Fibrobacterales</taxon>
        <taxon>Fibrobacteraceae</taxon>
        <taxon>Fibrobacter</taxon>
    </lineage>
</organism>
<dbReference type="EMBL" id="FRAW01000009">
    <property type="protein sequence ID" value="SHK52959.1"/>
    <property type="molecule type" value="Genomic_DNA"/>
</dbReference>
<dbReference type="GO" id="GO:0005524">
    <property type="term" value="F:ATP binding"/>
    <property type="evidence" value="ECO:0007669"/>
    <property type="project" value="UniProtKB-UniRule"/>
</dbReference>
<keyword evidence="7 11" id="KW-0418">Kinase</keyword>
<comment type="subunit">
    <text evidence="3 11">Homohexamer.</text>
</comment>
<dbReference type="GO" id="GO:0000287">
    <property type="term" value="F:magnesium ion binding"/>
    <property type="evidence" value="ECO:0007669"/>
    <property type="project" value="UniProtKB-UniRule"/>
</dbReference>
<dbReference type="GO" id="GO:0004674">
    <property type="term" value="F:protein serine/threonine kinase activity"/>
    <property type="evidence" value="ECO:0007669"/>
    <property type="project" value="UniProtKB-KW"/>
</dbReference>
<dbReference type="Pfam" id="PF02603">
    <property type="entry name" value="Hpr_kinase_N"/>
    <property type="match status" value="1"/>
</dbReference>
<evidence type="ECO:0000313" key="17">
    <source>
        <dbReference type="Proteomes" id="UP000190449"/>
    </source>
</evidence>
<evidence type="ECO:0000256" key="7">
    <source>
        <dbReference type="ARBA" id="ARBA00022777"/>
    </source>
</evidence>
<dbReference type="InterPro" id="IPR027417">
    <property type="entry name" value="P-loop_NTPase"/>
</dbReference>
<feature type="binding site" evidence="11">
    <location>
        <position position="220"/>
    </location>
    <ligand>
        <name>Mg(2+)</name>
        <dbReference type="ChEBI" id="CHEBI:18420"/>
    </ligand>
</feature>
<feature type="active site" evidence="11">
    <location>
        <position position="261"/>
    </location>
</feature>
<comment type="cofactor">
    <cofactor evidence="11">
        <name>Mg(2+)</name>
        <dbReference type="ChEBI" id="CHEBI:18420"/>
    </cofactor>
</comment>
<comment type="function">
    <text evidence="11">Catalyzes the ATP- as well as the pyrophosphate-dependent phosphorylation of a specific serine residue in HPr, a phosphocarrier protein of the phosphoenolpyruvate-dependent sugar phosphotransferase system (PTS). HprK/P also catalyzes the pyrophosphate-producing, inorganic phosphate-dependent dephosphorylation (phosphorolysis) of seryl-phosphorylated HPr (P-Ser-HPr).</text>
</comment>
<name>A0A1M6T7Z4_9BACT</name>
<evidence type="ECO:0000313" key="16">
    <source>
        <dbReference type="Proteomes" id="UP000184275"/>
    </source>
</evidence>
<keyword evidence="6 11" id="KW-0547">Nucleotide-binding</keyword>
<feature type="binding site" evidence="11">
    <location>
        <position position="179"/>
    </location>
    <ligand>
        <name>Mg(2+)</name>
        <dbReference type="ChEBI" id="CHEBI:18420"/>
    </ligand>
</feature>
<accession>A0A1T4P478</accession>
<gene>
    <name evidence="11" type="primary">hprK</name>
    <name evidence="15" type="ORF">SAMN02745108_01802</name>
    <name evidence="14" type="ORF">SAMN05720469_10913</name>
</gene>
<dbReference type="InterPro" id="IPR028979">
    <property type="entry name" value="Ser_kin/Pase_Hpr-like_N_sf"/>
</dbReference>
<evidence type="ECO:0000256" key="9">
    <source>
        <dbReference type="ARBA" id="ARBA00023268"/>
    </source>
</evidence>
<comment type="similarity">
    <text evidence="2 11">Belongs to the HPrK/P family.</text>
</comment>
<dbReference type="AlphaFoldDB" id="A0A1M6T7Z4"/>
<feature type="region of interest" description="Important for the catalytic mechanism of both phosphorylation and dephosphorylation" evidence="11">
    <location>
        <begin position="219"/>
        <end position="228"/>
    </location>
</feature>
<dbReference type="InterPro" id="IPR011126">
    <property type="entry name" value="Hpr_kin/Pase_Hpr_N"/>
</dbReference>
<reference evidence="14" key="1">
    <citation type="submission" date="2016-11" db="EMBL/GenBank/DDBJ databases">
        <authorList>
            <person name="Jaros S."/>
            <person name="Januszkiewicz K."/>
            <person name="Wedrychowicz H."/>
        </authorList>
    </citation>
    <scope>NUCLEOTIDE SEQUENCE [LARGE SCALE GENOMIC DNA]</scope>
    <source>
        <strain evidence="14">UWOS</strain>
    </source>
</reference>
<dbReference type="Gene3D" id="3.40.50.300">
    <property type="entry name" value="P-loop containing nucleotide triphosphate hydrolases"/>
    <property type="match status" value="1"/>
</dbReference>
<evidence type="ECO:0000256" key="8">
    <source>
        <dbReference type="ARBA" id="ARBA00022840"/>
    </source>
</evidence>
<dbReference type="InterPro" id="IPR003755">
    <property type="entry name" value="HPr(Ser)_kin/Pase"/>
</dbReference>
<comment type="miscellaneous">
    <text evidence="11">Both phosphorylation and phosphorolysis are carried out by the same active site and suggest a common mechanism for both reactions.</text>
</comment>
<evidence type="ECO:0000256" key="1">
    <source>
        <dbReference type="ARBA" id="ARBA00001120"/>
    </source>
</evidence>
<dbReference type="PANTHER" id="PTHR30305">
    <property type="entry name" value="PROTEIN YJDM-RELATED"/>
    <property type="match status" value="1"/>
</dbReference>
<evidence type="ECO:0000256" key="2">
    <source>
        <dbReference type="ARBA" id="ARBA00006883"/>
    </source>
</evidence>
<dbReference type="SUPFAM" id="SSF53795">
    <property type="entry name" value="PEP carboxykinase-like"/>
    <property type="match status" value="1"/>
</dbReference>
<comment type="domain">
    <text evidence="11">The Walker A ATP-binding motif also binds Pi and PPi.</text>
</comment>
<keyword evidence="5 11" id="KW-0808">Transferase</keyword>
<keyword evidence="11" id="KW-0460">Magnesium</keyword>
<feature type="domain" description="HPr(Ser) kinase/phosphorylase N-terminal" evidence="12">
    <location>
        <begin position="25"/>
        <end position="146"/>
    </location>
</feature>
<evidence type="ECO:0000256" key="4">
    <source>
        <dbReference type="ARBA" id="ARBA00022527"/>
    </source>
</evidence>
<evidence type="ECO:0000256" key="5">
    <source>
        <dbReference type="ARBA" id="ARBA00022679"/>
    </source>
</evidence>
<evidence type="ECO:0000256" key="10">
    <source>
        <dbReference type="ARBA" id="ARBA00047657"/>
    </source>
</evidence>
<dbReference type="GO" id="GO:0004712">
    <property type="term" value="F:protein serine/threonine/tyrosine kinase activity"/>
    <property type="evidence" value="ECO:0007669"/>
    <property type="project" value="UniProtKB-UniRule"/>
</dbReference>
<keyword evidence="4 11" id="KW-0723">Serine/threonine-protein kinase</keyword>
<dbReference type="HAMAP" id="MF_01249">
    <property type="entry name" value="HPr_kinase"/>
    <property type="match status" value="1"/>
</dbReference>
<dbReference type="EMBL" id="FUWU01000031">
    <property type="protein sequence ID" value="SJZ86420.1"/>
    <property type="molecule type" value="Genomic_DNA"/>
</dbReference>
<feature type="domain" description="HPr kinase/phosphorylase C-terminal" evidence="13">
    <location>
        <begin position="150"/>
        <end position="315"/>
    </location>
</feature>
<reference evidence="16" key="2">
    <citation type="submission" date="2016-11" db="EMBL/GenBank/DDBJ databases">
        <authorList>
            <person name="Varghese N."/>
            <person name="Submissions S."/>
        </authorList>
    </citation>
    <scope>NUCLEOTIDE SEQUENCE [LARGE SCALE GENOMIC DNA]</scope>
    <source>
        <strain evidence="16">UWOS</strain>
    </source>
</reference>
<evidence type="ECO:0000256" key="6">
    <source>
        <dbReference type="ARBA" id="ARBA00022741"/>
    </source>
</evidence>
<reference evidence="15 17" key="3">
    <citation type="submission" date="2017-02" db="EMBL/GenBank/DDBJ databases">
        <authorList>
            <person name="Peterson S.W."/>
        </authorList>
    </citation>
    <scope>NUCLEOTIDE SEQUENCE [LARGE SCALE GENOMIC DNA]</scope>
    <source>
        <strain evidence="15 17">ATCC 43854</strain>
    </source>
</reference>
<dbReference type="GO" id="GO:0006109">
    <property type="term" value="P:regulation of carbohydrate metabolic process"/>
    <property type="evidence" value="ECO:0007669"/>
    <property type="project" value="UniProtKB-UniRule"/>
</dbReference>
<comment type="caution">
    <text evidence="11">Lacks conserved residue(s) required for the propagation of feature annotation.</text>
</comment>
<keyword evidence="16" id="KW-1185">Reference proteome</keyword>
<proteinExistence type="inferred from homology"/>
<dbReference type="EC" id="2.7.11.-" evidence="11"/>
<dbReference type="SUPFAM" id="SSF75138">
    <property type="entry name" value="HprK N-terminal domain-like"/>
    <property type="match status" value="1"/>
</dbReference>
<keyword evidence="9 11" id="KW-0511">Multifunctional enzyme</keyword>
<dbReference type="NCBIfam" id="TIGR00679">
    <property type="entry name" value="hpr-ser"/>
    <property type="match status" value="1"/>
</dbReference>
<evidence type="ECO:0000256" key="3">
    <source>
        <dbReference type="ARBA" id="ARBA00011643"/>
    </source>
</evidence>
<dbReference type="Proteomes" id="UP000190449">
    <property type="component" value="Unassembled WGS sequence"/>
</dbReference>
<dbReference type="PANTHER" id="PTHR30305:SF1">
    <property type="entry name" value="HPR KINASE_PHOSPHORYLASE"/>
    <property type="match status" value="1"/>
</dbReference>
<evidence type="ECO:0000256" key="11">
    <source>
        <dbReference type="HAMAP-Rule" id="MF_01249"/>
    </source>
</evidence>
<comment type="catalytic activity">
    <reaction evidence="10 11">
        <text>[HPr protein]-O-phospho-L-serine + phosphate + H(+) = [HPr protein]-L-serine + diphosphate</text>
        <dbReference type="Rhea" id="RHEA:46604"/>
        <dbReference type="Rhea" id="RHEA-COMP:11602"/>
        <dbReference type="Rhea" id="RHEA-COMP:11603"/>
        <dbReference type="ChEBI" id="CHEBI:15378"/>
        <dbReference type="ChEBI" id="CHEBI:29999"/>
        <dbReference type="ChEBI" id="CHEBI:33019"/>
        <dbReference type="ChEBI" id="CHEBI:43474"/>
        <dbReference type="ChEBI" id="CHEBI:83421"/>
    </reaction>
</comment>
<protein>
    <recommendedName>
        <fullName evidence="11">HPr kinase/phosphorylase</fullName>
        <shortName evidence="11">HPrK/P</shortName>
        <ecNumber evidence="11">2.7.11.-</ecNumber>
        <ecNumber evidence="11">2.7.4.-</ecNumber>
    </recommendedName>
    <alternativeName>
        <fullName evidence="11">HPr(Ser) kinase/phosphorylase</fullName>
    </alternativeName>
</protein>
<dbReference type="Gene3D" id="3.40.1390.20">
    <property type="entry name" value="HprK N-terminal domain-like"/>
    <property type="match status" value="1"/>
</dbReference>
<feature type="active site" evidence="11">
    <location>
        <position position="157"/>
    </location>
</feature>
<feature type="region of interest" description="Important for the catalytic mechanism of dephosphorylation" evidence="11">
    <location>
        <begin position="282"/>
        <end position="287"/>
    </location>
</feature>
<dbReference type="Proteomes" id="UP000184275">
    <property type="component" value="Unassembled WGS sequence"/>
</dbReference>
<dbReference type="InterPro" id="IPR011104">
    <property type="entry name" value="Hpr_kin/Pase_C"/>
</dbReference>
<dbReference type="GO" id="GO:0000155">
    <property type="term" value="F:phosphorelay sensor kinase activity"/>
    <property type="evidence" value="ECO:0007669"/>
    <property type="project" value="InterPro"/>
</dbReference>
<accession>A0A1M6T7Z4</accession>
<keyword evidence="11" id="KW-0479">Metal-binding</keyword>
<evidence type="ECO:0000259" key="12">
    <source>
        <dbReference type="Pfam" id="PF02603"/>
    </source>
</evidence>
<feature type="active site" description="Proton acceptor; for phosphorylation activity. Proton donor; for dephosphorylation activity" evidence="11">
    <location>
        <position position="196"/>
    </location>
</feature>
<sequence>MSYNPFHHLNIKRRTSCPVLVFFKHFRQSLKLTLHTPEESLRTNLTQIGVHRPGLAMSGYTASYKESASQIQMIGSTEWNYLESVGKEERERIFAKLSEYESPMWVLTHNLQPHPELLEMCKRKNIPLMTTELSTFPFAKEIQQFLEIYFAEFTSVHASLVDVYGVGMLYVGDSNVGKSECVLDLVERGHRFVADDAVRIIRIGDMLVGRSDSVIQHHMEIRGIGIVNMKEMFGIASVRRRKKIEVVVDLQPWRQGSSYERTGLFHASETILGVKVPKVLIPVAPGKSLTVISEVIAMNTLLKLNGVDAANEFNKSLMKIIQDKAKGVFVEDGFDEFLGGATYE</sequence>
<evidence type="ECO:0000313" key="15">
    <source>
        <dbReference type="EMBL" id="SJZ86420.1"/>
    </source>
</evidence>
<keyword evidence="8 11" id="KW-0067">ATP-binding</keyword>
<evidence type="ECO:0000259" key="13">
    <source>
        <dbReference type="Pfam" id="PF07475"/>
    </source>
</evidence>
<dbReference type="STRING" id="28122.SAMN02745108_01802"/>
<dbReference type="Pfam" id="PF07475">
    <property type="entry name" value="Hpr_kinase_C"/>
    <property type="match status" value="1"/>
</dbReference>
<dbReference type="EC" id="2.7.4.-" evidence="11"/>
<dbReference type="RefSeq" id="WP_073303449.1">
    <property type="nucleotide sequence ID" value="NZ_FRAW01000009.1"/>
</dbReference>